<proteinExistence type="predicted"/>
<keyword evidence="1" id="KW-0812">Transmembrane</keyword>
<evidence type="ECO:0000313" key="2">
    <source>
        <dbReference type="EMBL" id="ABF90055.1"/>
    </source>
</evidence>
<reference evidence="2 3" key="1">
    <citation type="journal article" date="2006" name="Proc. Natl. Acad. Sci. U.S.A.">
        <title>Evolution of sensory complexity recorded in a myxobacterial genome.</title>
        <authorList>
            <person name="Goldman B.S."/>
            <person name="Nierman W.C."/>
            <person name="Kaiser D."/>
            <person name="Slater S.C."/>
            <person name="Durkin A.S."/>
            <person name="Eisen J.A."/>
            <person name="Ronning C.M."/>
            <person name="Barbazuk W.B."/>
            <person name="Blanchard M."/>
            <person name="Field C."/>
            <person name="Halling C."/>
            <person name="Hinkle G."/>
            <person name="Iartchuk O."/>
            <person name="Kim H.S."/>
            <person name="Mackenzie C."/>
            <person name="Madupu R."/>
            <person name="Miller N."/>
            <person name="Shvartsbeyn A."/>
            <person name="Sullivan S.A."/>
            <person name="Vaudin M."/>
            <person name="Wiegand R."/>
            <person name="Kaplan H.B."/>
        </authorList>
    </citation>
    <scope>NUCLEOTIDE SEQUENCE [LARGE SCALE GENOMIC DNA]</scope>
    <source>
        <strain evidence="3">DK1622</strain>
    </source>
</reference>
<accession>Q1DAX0</accession>
<dbReference type="EnsemblBacteria" id="ABF90055">
    <property type="protein sequence ID" value="ABF90055"/>
    <property type="gene ID" value="MXAN_1968"/>
</dbReference>
<gene>
    <name evidence="2" type="ordered locus">MXAN_1968</name>
</gene>
<dbReference type="AlphaFoldDB" id="Q1DAX0"/>
<feature type="transmembrane region" description="Helical" evidence="1">
    <location>
        <begin position="127"/>
        <end position="144"/>
    </location>
</feature>
<keyword evidence="3" id="KW-1185">Reference proteome</keyword>
<dbReference type="KEGG" id="mxa:MXAN_1968"/>
<dbReference type="HOGENOM" id="CLU_831122_0_0_7"/>
<keyword evidence="1" id="KW-1133">Transmembrane helix</keyword>
<sequence length="334" mass="35734">MDSLHIGRGDGRGPGPLAQWTGSHGHLAFLVCREMRSQPPCPSGSRHRCALLEETRARVDGVRHWRGNVSHGIVALPWNRLFAAVGDKGGLPSWEHRSMRVAGALGQGLLVAFRLMGVGLWGALKGGALFGLVGLAVGAATYALPRWLGVPPAPTWLVILGAVLPPLALSVAGGYAFMLQAVSGRLAEAAKSRGVVARVYSVLKPVTAQVARRLQGSGSLSREELSRVVNESMSEHLRQAEQARGEAPSSRMAEVERFLMEQSRRVLGVLALRAVVSAPDTATAVRNLETLGIERVEMMLVESLEDLFFLQVLLAFGAGVLVAATPALLMVWLR</sequence>
<dbReference type="EMBL" id="CP000113">
    <property type="protein sequence ID" value="ABF90055.1"/>
    <property type="molecule type" value="Genomic_DNA"/>
</dbReference>
<name>Q1DAX0_MYXXD</name>
<keyword evidence="1" id="KW-0472">Membrane</keyword>
<protein>
    <submittedName>
        <fullName evidence="2">Uncharacterized protein</fullName>
    </submittedName>
</protein>
<evidence type="ECO:0000256" key="1">
    <source>
        <dbReference type="SAM" id="Phobius"/>
    </source>
</evidence>
<organism evidence="2 3">
    <name type="scientific">Myxococcus xanthus (strain DK1622)</name>
    <dbReference type="NCBI Taxonomy" id="246197"/>
    <lineage>
        <taxon>Bacteria</taxon>
        <taxon>Pseudomonadati</taxon>
        <taxon>Myxococcota</taxon>
        <taxon>Myxococcia</taxon>
        <taxon>Myxococcales</taxon>
        <taxon>Cystobacterineae</taxon>
        <taxon>Myxococcaceae</taxon>
        <taxon>Myxococcus</taxon>
    </lineage>
</organism>
<dbReference type="Proteomes" id="UP000002402">
    <property type="component" value="Chromosome"/>
</dbReference>
<feature type="transmembrane region" description="Helical" evidence="1">
    <location>
        <begin position="156"/>
        <end position="178"/>
    </location>
</feature>
<evidence type="ECO:0000313" key="3">
    <source>
        <dbReference type="Proteomes" id="UP000002402"/>
    </source>
</evidence>
<feature type="transmembrane region" description="Helical" evidence="1">
    <location>
        <begin position="308"/>
        <end position="333"/>
    </location>
</feature>
<dbReference type="OrthoDB" id="5501354at2"/>